<dbReference type="Gene3D" id="3.40.50.150">
    <property type="entry name" value="Vaccinia Virus protein VP39"/>
    <property type="match status" value="1"/>
</dbReference>
<reference evidence="1 2" key="1">
    <citation type="journal article" date="2017" name="Genome Biol. Evol.">
        <title>Phytophthora megakarya and P. palmivora, closely related causal agents of cacao black pod rot, underwent increases in genome sizes and gene numbers by different mechanisms.</title>
        <authorList>
            <person name="Ali S.S."/>
            <person name="Shao J."/>
            <person name="Lary D.J."/>
            <person name="Kronmiller B."/>
            <person name="Shen D."/>
            <person name="Strem M.D."/>
            <person name="Amoako-Attah I."/>
            <person name="Akrofi A.Y."/>
            <person name="Begoude B.A."/>
            <person name="Ten Hoopen G.M."/>
            <person name="Coulibaly K."/>
            <person name="Kebe B.I."/>
            <person name="Melnick R.L."/>
            <person name="Guiltinan M.J."/>
            <person name="Tyler B.M."/>
            <person name="Meinhardt L.W."/>
            <person name="Bailey B.A."/>
        </authorList>
    </citation>
    <scope>NUCLEOTIDE SEQUENCE [LARGE SCALE GENOMIC DNA]</scope>
    <source>
        <strain evidence="2">sbr112.9</strain>
    </source>
</reference>
<dbReference type="Proteomes" id="UP000237271">
    <property type="component" value="Unassembled WGS sequence"/>
</dbReference>
<keyword evidence="2" id="KW-1185">Reference proteome</keyword>
<protein>
    <submittedName>
        <fullName evidence="1">Uncharacterized protein</fullName>
    </submittedName>
</protein>
<sequence>MPNGVTTLLSDLGPIDGRDMILDTGSGVCNIVTQVVLGTSVHDDEIAFTGQLDERAQFFCHDVSKLLISYTPPLADATIVYWNNVLFDSSAIKVCRGRALRDVHGAPTSKLHKLLPETPRTLPQSFLRNVRVDKRGGCSEQWKAKLLRVFVYMAKAFE</sequence>
<evidence type="ECO:0000313" key="1">
    <source>
        <dbReference type="EMBL" id="POM71780.1"/>
    </source>
</evidence>
<organism evidence="1 2">
    <name type="scientific">Phytophthora palmivora</name>
    <dbReference type="NCBI Taxonomy" id="4796"/>
    <lineage>
        <taxon>Eukaryota</taxon>
        <taxon>Sar</taxon>
        <taxon>Stramenopiles</taxon>
        <taxon>Oomycota</taxon>
        <taxon>Peronosporomycetes</taxon>
        <taxon>Peronosporales</taxon>
        <taxon>Peronosporaceae</taxon>
        <taxon>Phytophthora</taxon>
    </lineage>
</organism>
<name>A0A2P4Y1V8_9STRA</name>
<accession>A0A2P4Y1V8</accession>
<dbReference type="InterPro" id="IPR029063">
    <property type="entry name" value="SAM-dependent_MTases_sf"/>
</dbReference>
<comment type="caution">
    <text evidence="1">The sequence shown here is derived from an EMBL/GenBank/DDBJ whole genome shotgun (WGS) entry which is preliminary data.</text>
</comment>
<gene>
    <name evidence="1" type="ORF">PHPALM_11608</name>
</gene>
<proteinExistence type="predicted"/>
<dbReference type="OrthoDB" id="113908at2759"/>
<dbReference type="EMBL" id="NCKW01006411">
    <property type="protein sequence ID" value="POM71780.1"/>
    <property type="molecule type" value="Genomic_DNA"/>
</dbReference>
<dbReference type="AlphaFoldDB" id="A0A2P4Y1V8"/>
<evidence type="ECO:0000313" key="2">
    <source>
        <dbReference type="Proteomes" id="UP000237271"/>
    </source>
</evidence>